<dbReference type="HOGENOM" id="CLU_878477_0_0_1"/>
<reference evidence="2" key="1">
    <citation type="journal article" date="2010" name="Genome Biol.">
        <title>Genome sequence of the necrotrophic plant pathogen Pythium ultimum reveals original pathogenicity mechanisms and effector repertoire.</title>
        <authorList>
            <person name="Levesque C.A."/>
            <person name="Brouwer H."/>
            <person name="Cano L."/>
            <person name="Hamilton J.P."/>
            <person name="Holt C."/>
            <person name="Huitema E."/>
            <person name="Raffaele S."/>
            <person name="Robideau G.P."/>
            <person name="Thines M."/>
            <person name="Win J."/>
            <person name="Zerillo M.M."/>
            <person name="Beakes G.W."/>
            <person name="Boore J.L."/>
            <person name="Busam D."/>
            <person name="Dumas B."/>
            <person name="Ferriera S."/>
            <person name="Fuerstenberg S.I."/>
            <person name="Gachon C.M."/>
            <person name="Gaulin E."/>
            <person name="Govers F."/>
            <person name="Grenville-Briggs L."/>
            <person name="Horner N."/>
            <person name="Hostetler J."/>
            <person name="Jiang R.H."/>
            <person name="Johnson J."/>
            <person name="Krajaejun T."/>
            <person name="Lin H."/>
            <person name="Meijer H.J."/>
            <person name="Moore B."/>
            <person name="Morris P."/>
            <person name="Phuntmart V."/>
            <person name="Puiu D."/>
            <person name="Shetty J."/>
            <person name="Stajich J.E."/>
            <person name="Tripathy S."/>
            <person name="Wawra S."/>
            <person name="van West P."/>
            <person name="Whitty B.R."/>
            <person name="Coutinho P.M."/>
            <person name="Henrissat B."/>
            <person name="Martin F."/>
            <person name="Thomas P.D."/>
            <person name="Tyler B.M."/>
            <person name="De Vries R.P."/>
            <person name="Kamoun S."/>
            <person name="Yandell M."/>
            <person name="Tisserat N."/>
            <person name="Buell C.R."/>
        </authorList>
    </citation>
    <scope>NUCLEOTIDE SEQUENCE</scope>
    <source>
        <strain evidence="2">DAOM:BR144</strain>
    </source>
</reference>
<sequence length="317" mass="34682">MSIEVAPDELLPQMTLEEALEFLVTCGSDDNEADDALETARETEFSISSSVVPAAPSDYLLSLNAAFARPTSYGSPCASESSDWGANASSCSTTCSDSSDTFVVQGSAPDTQILQRTAKKPKKTSKRLVNKTTLAMVEKPLKVRKRKHNKTEILALREEVLYLTARLAQRQKLLSTSRPAKTTLKSEQSSSNSLVVAADNVSGVQLADLELQKLEVSKTVNRKLKDVLAKQMKLCATLQKVFEKQIVVKQTHANSIETQYTTSMIGDFGQIFINVMSATRRVEIPHRVIVNVLVHQFPQVVADVDRFGSSPLITCGT</sequence>
<dbReference type="Proteomes" id="UP000019132">
    <property type="component" value="Unassembled WGS sequence"/>
</dbReference>
<dbReference type="VEuPathDB" id="FungiDB:PYU1_G001353"/>
<proteinExistence type="predicted"/>
<protein>
    <submittedName>
        <fullName evidence="1">Uncharacterized protein</fullName>
    </submittedName>
</protein>
<dbReference type="AlphaFoldDB" id="K3W8R2"/>
<accession>K3W8R2</accession>
<name>K3W8R2_GLOUD</name>
<dbReference type="EnsemblProtists" id="PYU1_T001353">
    <property type="protein sequence ID" value="PYU1_T001353"/>
    <property type="gene ID" value="PYU1_G001353"/>
</dbReference>
<organism evidence="1 2">
    <name type="scientific">Globisporangium ultimum (strain ATCC 200006 / CBS 805.95 / DAOM BR144)</name>
    <name type="common">Pythium ultimum</name>
    <dbReference type="NCBI Taxonomy" id="431595"/>
    <lineage>
        <taxon>Eukaryota</taxon>
        <taxon>Sar</taxon>
        <taxon>Stramenopiles</taxon>
        <taxon>Oomycota</taxon>
        <taxon>Peronosporomycetes</taxon>
        <taxon>Pythiales</taxon>
        <taxon>Pythiaceae</taxon>
        <taxon>Globisporangium</taxon>
    </lineage>
</organism>
<evidence type="ECO:0000313" key="1">
    <source>
        <dbReference type="EnsemblProtists" id="PYU1_T001353"/>
    </source>
</evidence>
<dbReference type="InParanoid" id="K3W8R2"/>
<reference evidence="2" key="2">
    <citation type="submission" date="2010-04" db="EMBL/GenBank/DDBJ databases">
        <authorList>
            <person name="Buell R."/>
            <person name="Hamilton J."/>
            <person name="Hostetler J."/>
        </authorList>
    </citation>
    <scope>NUCLEOTIDE SEQUENCE [LARGE SCALE GENOMIC DNA]</scope>
    <source>
        <strain evidence="2">DAOM:BR144</strain>
    </source>
</reference>
<dbReference type="EMBL" id="GL376626">
    <property type="status" value="NOT_ANNOTATED_CDS"/>
    <property type="molecule type" value="Genomic_DNA"/>
</dbReference>
<evidence type="ECO:0000313" key="2">
    <source>
        <dbReference type="Proteomes" id="UP000019132"/>
    </source>
</evidence>
<keyword evidence="2" id="KW-1185">Reference proteome</keyword>
<reference evidence="1" key="3">
    <citation type="submission" date="2015-02" db="UniProtKB">
        <authorList>
            <consortium name="EnsemblProtists"/>
        </authorList>
    </citation>
    <scope>IDENTIFICATION</scope>
    <source>
        <strain evidence="1">DAOM BR144</strain>
    </source>
</reference>